<dbReference type="InterPro" id="IPR011048">
    <property type="entry name" value="Haem_d1_sf"/>
</dbReference>
<protein>
    <submittedName>
        <fullName evidence="2">Uncharacterized protein</fullName>
    </submittedName>
</protein>
<sequence>MTDPERLFARLVAGRPARLRELGADLVLEDTKITEAVDQLTAGLAGVRWNGGIAVLACLGAGQRVFVASCLTSWRLYRTGRVLDRLAGQVDAIEEWARSTIKVWRRRDPALDAGQVDSLRAAVNFALVQEYVVYAALLASARTEVTTADDELLDWLEDGAADDYRWALAYGGGRGPRVPDAAVNGDDGGWTPQGLGYDPASGNYLTTSYRTNVGDPEEADDDYDDSQLTITDPRTGEVVNQVRLGGAGNLSLGPSHAGGVEVVGNHVYVVGGGKLYDYDLAKINAAAPGATVHPTVVNESLPATSYATAADGKLYLGKWDKEGKEDAVWVYDIGPDGRPDLSSGQRYDAPAGANGVAVLPGNRLVFSVNHGRGESGALESYVVRDGELDHAGSIPVANLPEELIVTDDGRLVGINESGATDYAPWDTDGGERDGTYGDEDDGVGDTGGSEGRDLEDFWARTHLFDLPVGAFDSEGYYVEPITLDQGALDAFAAADGLDAVRARLSGLHLPASLLGEVGGADELSAAVDAALESARSDLAKLAPAADRMGSELRATSSDYSAADIASGLLLNLLLTRILQ</sequence>
<dbReference type="AlphaFoldDB" id="A0A852RSP9"/>
<organism evidence="2 3">
    <name type="scientific">Nocardioides kongjuensis</name>
    <dbReference type="NCBI Taxonomy" id="349522"/>
    <lineage>
        <taxon>Bacteria</taxon>
        <taxon>Bacillati</taxon>
        <taxon>Actinomycetota</taxon>
        <taxon>Actinomycetes</taxon>
        <taxon>Propionibacteriales</taxon>
        <taxon>Nocardioidaceae</taxon>
        <taxon>Nocardioides</taxon>
    </lineage>
</organism>
<reference evidence="2 3" key="1">
    <citation type="submission" date="2020-07" db="EMBL/GenBank/DDBJ databases">
        <title>Sequencing the genomes of 1000 actinobacteria strains.</title>
        <authorList>
            <person name="Klenk H.-P."/>
        </authorList>
    </citation>
    <scope>NUCLEOTIDE SEQUENCE [LARGE SCALE GENOMIC DNA]</scope>
    <source>
        <strain evidence="2 3">DSM 19082</strain>
    </source>
</reference>
<evidence type="ECO:0000256" key="1">
    <source>
        <dbReference type="SAM" id="MobiDB-lite"/>
    </source>
</evidence>
<evidence type="ECO:0000313" key="3">
    <source>
        <dbReference type="Proteomes" id="UP000582231"/>
    </source>
</evidence>
<feature type="region of interest" description="Disordered" evidence="1">
    <location>
        <begin position="416"/>
        <end position="449"/>
    </location>
</feature>
<gene>
    <name evidence="2" type="ORF">BJ958_005325</name>
</gene>
<dbReference type="RefSeq" id="WP_179729775.1">
    <property type="nucleotide sequence ID" value="NZ_BAABEF010000001.1"/>
</dbReference>
<dbReference type="Proteomes" id="UP000582231">
    <property type="component" value="Unassembled WGS sequence"/>
</dbReference>
<dbReference type="EMBL" id="JACCBF010000001">
    <property type="protein sequence ID" value="NYD33779.1"/>
    <property type="molecule type" value="Genomic_DNA"/>
</dbReference>
<dbReference type="Gene3D" id="2.130.10.10">
    <property type="entry name" value="YVTN repeat-like/Quinoprotein amine dehydrogenase"/>
    <property type="match status" value="1"/>
</dbReference>
<keyword evidence="3" id="KW-1185">Reference proteome</keyword>
<accession>A0A852RSP9</accession>
<evidence type="ECO:0000313" key="2">
    <source>
        <dbReference type="EMBL" id="NYD33779.1"/>
    </source>
</evidence>
<proteinExistence type="predicted"/>
<comment type="caution">
    <text evidence="2">The sequence shown here is derived from an EMBL/GenBank/DDBJ whole genome shotgun (WGS) entry which is preliminary data.</text>
</comment>
<name>A0A852RSP9_9ACTN</name>
<dbReference type="SUPFAM" id="SSF51004">
    <property type="entry name" value="C-terminal (heme d1) domain of cytochrome cd1-nitrite reductase"/>
    <property type="match status" value="1"/>
</dbReference>
<dbReference type="InterPro" id="IPR015943">
    <property type="entry name" value="WD40/YVTN_repeat-like_dom_sf"/>
</dbReference>